<reference evidence="2" key="1">
    <citation type="submission" date="2018-06" db="EMBL/GenBank/DDBJ databases">
        <authorList>
            <person name="Zhirakovskaya E."/>
        </authorList>
    </citation>
    <scope>NUCLEOTIDE SEQUENCE</scope>
</reference>
<dbReference type="InterPro" id="IPR002502">
    <property type="entry name" value="Amidase_domain"/>
</dbReference>
<accession>A0A3B0UC13</accession>
<protein>
    <recommendedName>
        <fullName evidence="1">N-acetylmuramoyl-L-alanine amidase domain-containing protein</fullName>
    </recommendedName>
</protein>
<feature type="non-terminal residue" evidence="2">
    <location>
        <position position="1"/>
    </location>
</feature>
<feature type="domain" description="N-acetylmuramoyl-L-alanine amidase" evidence="1">
    <location>
        <begin position="29"/>
        <end position="101"/>
    </location>
</feature>
<dbReference type="EMBL" id="UOES01000336">
    <property type="protein sequence ID" value="VAW28008.1"/>
    <property type="molecule type" value="Genomic_DNA"/>
</dbReference>
<name>A0A3B0UC13_9ZZZZ</name>
<dbReference type="Gene3D" id="3.40.80.10">
    <property type="entry name" value="Peptidoglycan recognition protein-like"/>
    <property type="match status" value="1"/>
</dbReference>
<proteinExistence type="predicted"/>
<dbReference type="InterPro" id="IPR036505">
    <property type="entry name" value="Amidase/PGRP_sf"/>
</dbReference>
<evidence type="ECO:0000313" key="2">
    <source>
        <dbReference type="EMBL" id="VAW28008.1"/>
    </source>
</evidence>
<dbReference type="AlphaFoldDB" id="A0A3B0UC13"/>
<evidence type="ECO:0000259" key="1">
    <source>
        <dbReference type="Pfam" id="PF01510"/>
    </source>
</evidence>
<organism evidence="2">
    <name type="scientific">hydrothermal vent metagenome</name>
    <dbReference type="NCBI Taxonomy" id="652676"/>
    <lineage>
        <taxon>unclassified sequences</taxon>
        <taxon>metagenomes</taxon>
        <taxon>ecological metagenomes</taxon>
    </lineage>
</organism>
<dbReference type="GO" id="GO:0008745">
    <property type="term" value="F:N-acetylmuramoyl-L-alanine amidase activity"/>
    <property type="evidence" value="ECO:0007669"/>
    <property type="project" value="InterPro"/>
</dbReference>
<gene>
    <name evidence="2" type="ORF">MNBD_BACTEROID06-111</name>
</gene>
<sequence>KDGAVIKNILHGTGSWSDRFRNVSRHERKKNYPDRYPMNNDSIGIELVGLYLGGSGDKGLFEKMTKLQASSFLWLITELLEKYNLSFGDDVYAHGEVARKKVNEGVGALDWLRDNYK</sequence>
<dbReference type="SUPFAM" id="SSF55846">
    <property type="entry name" value="N-acetylmuramoyl-L-alanine amidase-like"/>
    <property type="match status" value="1"/>
</dbReference>
<dbReference type="GO" id="GO:0009253">
    <property type="term" value="P:peptidoglycan catabolic process"/>
    <property type="evidence" value="ECO:0007669"/>
    <property type="project" value="InterPro"/>
</dbReference>
<dbReference type="Pfam" id="PF01510">
    <property type="entry name" value="Amidase_2"/>
    <property type="match status" value="1"/>
</dbReference>